<feature type="chain" id="PRO_5039180007" evidence="1">
    <location>
        <begin position="20"/>
        <end position="178"/>
    </location>
</feature>
<dbReference type="PANTHER" id="PTHR42852">
    <property type="entry name" value="THIOL:DISULFIDE INTERCHANGE PROTEIN DSBE"/>
    <property type="match status" value="1"/>
</dbReference>
<dbReference type="InterPro" id="IPR050553">
    <property type="entry name" value="Thioredoxin_ResA/DsbE_sf"/>
</dbReference>
<keyword evidence="4" id="KW-1185">Reference proteome</keyword>
<dbReference type="Proteomes" id="UP000254634">
    <property type="component" value="Unassembled WGS sequence"/>
</dbReference>
<keyword evidence="1" id="KW-0732">Signal</keyword>
<dbReference type="PROSITE" id="PS51257">
    <property type="entry name" value="PROKAR_LIPOPROTEIN"/>
    <property type="match status" value="1"/>
</dbReference>
<accession>A0A380KVA9</accession>
<dbReference type="SUPFAM" id="SSF52833">
    <property type="entry name" value="Thioredoxin-like"/>
    <property type="match status" value="1"/>
</dbReference>
<evidence type="ECO:0000313" key="4">
    <source>
        <dbReference type="Proteomes" id="UP000254634"/>
    </source>
</evidence>
<dbReference type="EMBL" id="UHFR01000005">
    <property type="protein sequence ID" value="SUN75863.1"/>
    <property type="molecule type" value="Genomic_DNA"/>
</dbReference>
<gene>
    <name evidence="3" type="ORF">NCTC13765_00303</name>
</gene>
<dbReference type="InterPro" id="IPR036249">
    <property type="entry name" value="Thioredoxin-like_sf"/>
</dbReference>
<dbReference type="GO" id="GO:0016491">
    <property type="term" value="F:oxidoreductase activity"/>
    <property type="evidence" value="ECO:0007669"/>
    <property type="project" value="InterPro"/>
</dbReference>
<feature type="signal peptide" evidence="1">
    <location>
        <begin position="1"/>
        <end position="19"/>
    </location>
</feature>
<dbReference type="PANTHER" id="PTHR42852:SF16">
    <property type="entry name" value="THIOL:DISULFIDE INTERCHANGE PROTEIN TLPA"/>
    <property type="match status" value="1"/>
</dbReference>
<evidence type="ECO:0000313" key="3">
    <source>
        <dbReference type="EMBL" id="SUN75863.1"/>
    </source>
</evidence>
<dbReference type="CDD" id="cd02966">
    <property type="entry name" value="TlpA_like_family"/>
    <property type="match status" value="1"/>
</dbReference>
<evidence type="ECO:0000259" key="2">
    <source>
        <dbReference type="PROSITE" id="PS51352"/>
    </source>
</evidence>
<proteinExistence type="predicted"/>
<dbReference type="Pfam" id="PF08534">
    <property type="entry name" value="Redoxin"/>
    <property type="match status" value="1"/>
</dbReference>
<organism evidence="3 4">
    <name type="scientific">Streptococcus massiliensis</name>
    <dbReference type="NCBI Taxonomy" id="313439"/>
    <lineage>
        <taxon>Bacteria</taxon>
        <taxon>Bacillati</taxon>
        <taxon>Bacillota</taxon>
        <taxon>Bacilli</taxon>
        <taxon>Lactobacillales</taxon>
        <taxon>Streptococcaceae</taxon>
        <taxon>Streptococcus</taxon>
    </lineage>
</organism>
<feature type="domain" description="Thioredoxin" evidence="2">
    <location>
        <begin position="35"/>
        <end position="178"/>
    </location>
</feature>
<reference evidence="3" key="1">
    <citation type="submission" date="2018-06" db="EMBL/GenBank/DDBJ databases">
        <authorList>
            <consortium name="Pathogen Informatics"/>
            <person name="Doyle S."/>
        </authorList>
    </citation>
    <scope>NUCLEOTIDE SEQUENCE [LARGE SCALE GENOMIC DNA]</scope>
    <source>
        <strain evidence="3">NCTC13765</strain>
    </source>
</reference>
<protein>
    <submittedName>
        <fullName evidence="3">Thioredoxin family protein</fullName>
    </submittedName>
</protein>
<evidence type="ECO:0000256" key="1">
    <source>
        <dbReference type="SAM" id="SignalP"/>
    </source>
</evidence>
<dbReference type="RefSeq" id="WP_018372395.1">
    <property type="nucleotide sequence ID" value="NZ_UHFR01000005.1"/>
</dbReference>
<dbReference type="OrthoDB" id="25753at2"/>
<dbReference type="STRING" id="1123307.GCA_000380065_01678"/>
<sequence length="178" mass="19938">MKYLKGVLIAFLAIFVLSACESASQSNSNDQTQTGLVGKAAPDFELQDLNGNIVKLSDYKGKKVYLKFWASWCPPCIKSLSEVEELAAKKDKKIEVLTIVAPEFNQEKSVDDFKSWFAQQGYSHIPVLFDNKNADTLRAYQVQAYPTEYLIDSQGKVAKRYIGAVSNKVVEKDISKIK</sequence>
<dbReference type="AlphaFoldDB" id="A0A380KVA9"/>
<dbReference type="InterPro" id="IPR013766">
    <property type="entry name" value="Thioredoxin_domain"/>
</dbReference>
<dbReference type="PROSITE" id="PS51352">
    <property type="entry name" value="THIOREDOXIN_2"/>
    <property type="match status" value="1"/>
</dbReference>
<dbReference type="Gene3D" id="3.40.30.10">
    <property type="entry name" value="Glutaredoxin"/>
    <property type="match status" value="1"/>
</dbReference>
<name>A0A380KVA9_9STRE</name>
<dbReference type="InterPro" id="IPR013740">
    <property type="entry name" value="Redoxin"/>
</dbReference>